<name>A0A365H6D9_9ACTN</name>
<dbReference type="AlphaFoldDB" id="A0A365H6D9"/>
<comment type="caution">
    <text evidence="1">The sequence shown here is derived from an EMBL/GenBank/DDBJ whole genome shotgun (WGS) entry which is preliminary data.</text>
</comment>
<keyword evidence="2" id="KW-1185">Reference proteome</keyword>
<dbReference type="OrthoDB" id="3214245at2"/>
<dbReference type="EMBL" id="QLYX01000005">
    <property type="protein sequence ID" value="RAY14598.1"/>
    <property type="molecule type" value="Genomic_DNA"/>
</dbReference>
<reference evidence="1 2" key="1">
    <citation type="submission" date="2018-06" db="EMBL/GenBank/DDBJ databases">
        <title>Actinomadura craniellae sp. nov. isolated from marine sponge Craniella sp.</title>
        <authorList>
            <person name="Li L."/>
            <person name="Xu Q.H."/>
            <person name="Lin H.W."/>
            <person name="Lu Y.H."/>
        </authorList>
    </citation>
    <scope>NUCLEOTIDE SEQUENCE [LARGE SCALE GENOMIC DNA]</scope>
    <source>
        <strain evidence="1 2">LHW63021</strain>
    </source>
</reference>
<evidence type="ECO:0000313" key="1">
    <source>
        <dbReference type="EMBL" id="RAY14598.1"/>
    </source>
</evidence>
<protein>
    <submittedName>
        <fullName evidence="1">Uncharacterized protein</fullName>
    </submittedName>
</protein>
<dbReference type="Proteomes" id="UP000251891">
    <property type="component" value="Unassembled WGS sequence"/>
</dbReference>
<organism evidence="1 2">
    <name type="scientific">Actinomadura craniellae</name>
    <dbReference type="NCBI Taxonomy" id="2231787"/>
    <lineage>
        <taxon>Bacteria</taxon>
        <taxon>Bacillati</taxon>
        <taxon>Actinomycetota</taxon>
        <taxon>Actinomycetes</taxon>
        <taxon>Streptosporangiales</taxon>
        <taxon>Thermomonosporaceae</taxon>
        <taxon>Actinomadura</taxon>
    </lineage>
</organism>
<proteinExistence type="predicted"/>
<sequence>MSIIFVGIMPDNPGGACPAVFRSAEPGGGYYFQGKIVERRQVPNGQALVWLPESMTEIIREACRVHPAVDVHADLEMTKVRRVARTNDGFHVQGVIVSDPEILAKIAADSPILADELVVWLPESATVEIVETCDA</sequence>
<dbReference type="RefSeq" id="WP_111866616.1">
    <property type="nucleotide sequence ID" value="NZ_QLYX01000005.1"/>
</dbReference>
<gene>
    <name evidence="1" type="ORF">DPM19_12585</name>
</gene>
<evidence type="ECO:0000313" key="2">
    <source>
        <dbReference type="Proteomes" id="UP000251891"/>
    </source>
</evidence>
<accession>A0A365H6D9</accession>